<protein>
    <submittedName>
        <fullName evidence="3">Serpentine receptor class gamma</fullName>
    </submittedName>
</protein>
<dbReference type="WBParaSite" id="Csp11.Scaffold630.g20036.t1">
    <property type="protein sequence ID" value="Csp11.Scaffold630.g20036.t1"/>
    <property type="gene ID" value="Csp11.Scaffold630.g20036"/>
</dbReference>
<keyword evidence="1" id="KW-0472">Membrane</keyword>
<dbReference type="InterPro" id="IPR019428">
    <property type="entry name" value="7TM_GPCR_serpentine_rcpt_Str"/>
</dbReference>
<evidence type="ECO:0000313" key="2">
    <source>
        <dbReference type="Proteomes" id="UP000095282"/>
    </source>
</evidence>
<proteinExistence type="predicted"/>
<keyword evidence="1" id="KW-0812">Transmembrane</keyword>
<keyword evidence="1" id="KW-1133">Transmembrane helix</keyword>
<dbReference type="Proteomes" id="UP000095282">
    <property type="component" value="Unplaced"/>
</dbReference>
<organism evidence="2 3">
    <name type="scientific">Caenorhabditis tropicalis</name>
    <dbReference type="NCBI Taxonomy" id="1561998"/>
    <lineage>
        <taxon>Eukaryota</taxon>
        <taxon>Metazoa</taxon>
        <taxon>Ecdysozoa</taxon>
        <taxon>Nematoda</taxon>
        <taxon>Chromadorea</taxon>
        <taxon>Rhabditida</taxon>
        <taxon>Rhabditina</taxon>
        <taxon>Rhabditomorpha</taxon>
        <taxon>Rhabditoidea</taxon>
        <taxon>Rhabditidae</taxon>
        <taxon>Peloderinae</taxon>
        <taxon>Caenorhabditis</taxon>
    </lineage>
</organism>
<name>A0A1I7UWG8_9PELO</name>
<sequence>MPSTLSTVTFIFGWFSFFISISSTISLIVLIETKSRKDLGGYKNFLRIYSLYAFCFAMIDWLVQPAILQDINGYGYAFYSENRMFDLGYTLAHFIQSTVFSMGRTFIVIFQFYTVDVSSPVHLFFLLTSSIAMFRVVSE</sequence>
<feature type="transmembrane region" description="Helical" evidence="1">
    <location>
        <begin position="12"/>
        <end position="33"/>
    </location>
</feature>
<reference evidence="3" key="1">
    <citation type="submission" date="2016-11" db="UniProtKB">
        <authorList>
            <consortium name="WormBaseParasite"/>
        </authorList>
    </citation>
    <scope>IDENTIFICATION</scope>
</reference>
<evidence type="ECO:0000256" key="1">
    <source>
        <dbReference type="SAM" id="Phobius"/>
    </source>
</evidence>
<keyword evidence="2" id="KW-1185">Reference proteome</keyword>
<feature type="transmembrane region" description="Helical" evidence="1">
    <location>
        <begin position="45"/>
        <end position="67"/>
    </location>
</feature>
<dbReference type="eggNOG" id="ENOG502R6HQ">
    <property type="taxonomic scope" value="Eukaryota"/>
</dbReference>
<dbReference type="Pfam" id="PF10326">
    <property type="entry name" value="7TM_GPCR_Str"/>
    <property type="match status" value="1"/>
</dbReference>
<accession>A0A1I7UWG8</accession>
<evidence type="ECO:0000313" key="3">
    <source>
        <dbReference type="WBParaSite" id="Csp11.Scaffold630.g20036.t1"/>
    </source>
</evidence>
<dbReference type="AlphaFoldDB" id="A0A1I7UWG8"/>